<dbReference type="Gene3D" id="2.40.50.140">
    <property type="entry name" value="Nucleic acid-binding proteins"/>
    <property type="match status" value="1"/>
</dbReference>
<proteinExistence type="predicted"/>
<dbReference type="InterPro" id="IPR051231">
    <property type="entry name" value="SOSS-B"/>
</dbReference>
<dbReference type="InterPro" id="IPR012340">
    <property type="entry name" value="NA-bd_OB-fold"/>
</dbReference>
<evidence type="ECO:0000313" key="2">
    <source>
        <dbReference type="EMBL" id="KAF9622878.1"/>
    </source>
</evidence>
<reference evidence="2 3" key="1">
    <citation type="submission" date="2020-10" db="EMBL/GenBank/DDBJ databases">
        <title>The Coptis chinensis genome and diversification of protoberbering-type alkaloids.</title>
        <authorList>
            <person name="Wang B."/>
            <person name="Shu S."/>
            <person name="Song C."/>
            <person name="Liu Y."/>
        </authorList>
    </citation>
    <scope>NUCLEOTIDE SEQUENCE [LARGE SCALE GENOMIC DNA]</scope>
    <source>
        <strain evidence="2">HL-2020</strain>
        <tissue evidence="2">Leaf</tissue>
    </source>
</reference>
<name>A0A835ITN2_9MAGN</name>
<dbReference type="OrthoDB" id="295715at2759"/>
<dbReference type="GO" id="GO:0003677">
    <property type="term" value="F:DNA binding"/>
    <property type="evidence" value="ECO:0007669"/>
    <property type="project" value="UniProtKB-KW"/>
</dbReference>
<keyword evidence="3" id="KW-1185">Reference proteome</keyword>
<evidence type="ECO:0000313" key="3">
    <source>
        <dbReference type="Proteomes" id="UP000631114"/>
    </source>
</evidence>
<sequence>MVVLKGISVSAQNTINTQFILVQKDDKLSKEGQEETCLALVADNTASVHFLLWGTECDAFDPGDIIRLTNGIFSYQNNLLVLRAGRRGKTEKVGEFTLTFVETPNMSEIRWVRDPNNPRKFVQDVVLSPYSRIFPPQP</sequence>
<accession>A0A835ITN2</accession>
<dbReference type="GO" id="GO:0000724">
    <property type="term" value="P:double-strand break repair via homologous recombination"/>
    <property type="evidence" value="ECO:0007669"/>
    <property type="project" value="TreeGrafter"/>
</dbReference>
<dbReference type="EMBL" id="JADFTS010000002">
    <property type="protein sequence ID" value="KAF9622878.1"/>
    <property type="molecule type" value="Genomic_DNA"/>
</dbReference>
<dbReference type="Proteomes" id="UP000631114">
    <property type="component" value="Unassembled WGS sequence"/>
</dbReference>
<protein>
    <recommendedName>
        <fullName evidence="4">SOSS complex subunit B homolog</fullName>
    </recommendedName>
</protein>
<dbReference type="GO" id="GO:0005694">
    <property type="term" value="C:chromosome"/>
    <property type="evidence" value="ECO:0007669"/>
    <property type="project" value="UniProtKB-ARBA"/>
</dbReference>
<dbReference type="GO" id="GO:0044818">
    <property type="term" value="P:mitotic G2/M transition checkpoint"/>
    <property type="evidence" value="ECO:0007669"/>
    <property type="project" value="TreeGrafter"/>
</dbReference>
<evidence type="ECO:0008006" key="4">
    <source>
        <dbReference type="Google" id="ProtNLM"/>
    </source>
</evidence>
<evidence type="ECO:0000256" key="1">
    <source>
        <dbReference type="ARBA" id="ARBA00023125"/>
    </source>
</evidence>
<gene>
    <name evidence="2" type="ORF">IFM89_035008</name>
</gene>
<dbReference type="FunFam" id="2.40.50.140:FF:000072">
    <property type="entry name" value="SOSS complex subunit B2"/>
    <property type="match status" value="1"/>
</dbReference>
<dbReference type="AlphaFoldDB" id="A0A835ITN2"/>
<dbReference type="SUPFAM" id="SSF50249">
    <property type="entry name" value="Nucleic acid-binding proteins"/>
    <property type="match status" value="1"/>
</dbReference>
<organism evidence="2 3">
    <name type="scientific">Coptis chinensis</name>
    <dbReference type="NCBI Taxonomy" id="261450"/>
    <lineage>
        <taxon>Eukaryota</taxon>
        <taxon>Viridiplantae</taxon>
        <taxon>Streptophyta</taxon>
        <taxon>Embryophyta</taxon>
        <taxon>Tracheophyta</taxon>
        <taxon>Spermatophyta</taxon>
        <taxon>Magnoliopsida</taxon>
        <taxon>Ranunculales</taxon>
        <taxon>Ranunculaceae</taxon>
        <taxon>Coptidoideae</taxon>
        <taxon>Coptis</taxon>
    </lineage>
</organism>
<dbReference type="GO" id="GO:0010212">
    <property type="term" value="P:response to ionizing radiation"/>
    <property type="evidence" value="ECO:0007669"/>
    <property type="project" value="TreeGrafter"/>
</dbReference>
<dbReference type="GO" id="GO:0070876">
    <property type="term" value="C:SOSS complex"/>
    <property type="evidence" value="ECO:0007669"/>
    <property type="project" value="TreeGrafter"/>
</dbReference>
<keyword evidence="1" id="KW-0238">DNA-binding</keyword>
<comment type="caution">
    <text evidence="2">The sequence shown here is derived from an EMBL/GenBank/DDBJ whole genome shotgun (WGS) entry which is preliminary data.</text>
</comment>
<dbReference type="PANTHER" id="PTHR13356">
    <property type="entry name" value="OB FOLD NUCLEIC ACID BINDING PROTEIN-RELATED"/>
    <property type="match status" value="1"/>
</dbReference>
<dbReference type="PANTHER" id="PTHR13356:SF0">
    <property type="entry name" value="SOSS COMPLEX SUBUNIT B HOMOLOG"/>
    <property type="match status" value="1"/>
</dbReference>